<accession>A0AAV4Q346</accession>
<protein>
    <recommendedName>
        <fullName evidence="9">Gustatory receptor</fullName>
    </recommendedName>
</protein>
<evidence type="ECO:0000256" key="1">
    <source>
        <dbReference type="ARBA" id="ARBA00004651"/>
    </source>
</evidence>
<evidence type="ECO:0000313" key="7">
    <source>
        <dbReference type="EMBL" id="GIY02627.1"/>
    </source>
</evidence>
<evidence type="ECO:0000256" key="5">
    <source>
        <dbReference type="ARBA" id="ARBA00023136"/>
    </source>
</evidence>
<feature type="transmembrane region" description="Helical" evidence="6">
    <location>
        <begin position="191"/>
        <end position="218"/>
    </location>
</feature>
<comment type="caution">
    <text evidence="7">The sequence shown here is derived from an EMBL/GenBank/DDBJ whole genome shotgun (WGS) entry which is preliminary data.</text>
</comment>
<reference evidence="7 8" key="1">
    <citation type="submission" date="2021-06" db="EMBL/GenBank/DDBJ databases">
        <title>Caerostris extrusa draft genome.</title>
        <authorList>
            <person name="Kono N."/>
            <person name="Arakawa K."/>
        </authorList>
    </citation>
    <scope>NUCLEOTIDE SEQUENCE [LARGE SCALE GENOMIC DNA]</scope>
</reference>
<keyword evidence="4 6" id="KW-1133">Transmembrane helix</keyword>
<keyword evidence="2" id="KW-1003">Cell membrane</keyword>
<dbReference type="Proteomes" id="UP001054945">
    <property type="component" value="Unassembled WGS sequence"/>
</dbReference>
<dbReference type="GO" id="GO:0050909">
    <property type="term" value="P:sensory perception of taste"/>
    <property type="evidence" value="ECO:0007669"/>
    <property type="project" value="InterPro"/>
</dbReference>
<evidence type="ECO:0000256" key="2">
    <source>
        <dbReference type="ARBA" id="ARBA00022475"/>
    </source>
</evidence>
<organism evidence="7 8">
    <name type="scientific">Caerostris extrusa</name>
    <name type="common">Bark spider</name>
    <name type="synonym">Caerostris bankana</name>
    <dbReference type="NCBI Taxonomy" id="172846"/>
    <lineage>
        <taxon>Eukaryota</taxon>
        <taxon>Metazoa</taxon>
        <taxon>Ecdysozoa</taxon>
        <taxon>Arthropoda</taxon>
        <taxon>Chelicerata</taxon>
        <taxon>Arachnida</taxon>
        <taxon>Araneae</taxon>
        <taxon>Araneomorphae</taxon>
        <taxon>Entelegynae</taxon>
        <taxon>Araneoidea</taxon>
        <taxon>Araneidae</taxon>
        <taxon>Caerostris</taxon>
    </lineage>
</organism>
<sequence>MPPRKFSKRERVVVNASEADLSPDKELEIITKFFWFSGIAFYPFNTFLSLKGFLVTCLDVGVSVLSIYFLAATVYFTVTLSSHATGHAFISTFANIIGLCIRFIVLKKRRRIRKCSEIILKLNQDMMLSPDSKRTRRFLWIACGLSVLLPVSMLVFSLTTDNFHRQARKLKALYFFSTSIPESLSTEMTLLVIFLQVVNVLLWRCLPLLTMILCVFVFTRLRDINRNFLAQLQNSMDMNMPTKLFTDYTKLYGRITKTVEKVEKTFSLISFFLYGYMLSCVFSITSYMITRLPGSSYASGILFQAATFIEIVACFIFLSIRAANVNESAVEVKNLIHSLPAKKDSTSTLI</sequence>
<evidence type="ECO:0008006" key="9">
    <source>
        <dbReference type="Google" id="ProtNLM"/>
    </source>
</evidence>
<evidence type="ECO:0000256" key="4">
    <source>
        <dbReference type="ARBA" id="ARBA00022989"/>
    </source>
</evidence>
<dbReference type="Pfam" id="PF08395">
    <property type="entry name" value="7tm_7"/>
    <property type="match status" value="1"/>
</dbReference>
<feature type="transmembrane region" description="Helical" evidence="6">
    <location>
        <begin position="266"/>
        <end position="289"/>
    </location>
</feature>
<proteinExistence type="predicted"/>
<evidence type="ECO:0000256" key="3">
    <source>
        <dbReference type="ARBA" id="ARBA00022692"/>
    </source>
</evidence>
<dbReference type="EMBL" id="BPLR01005468">
    <property type="protein sequence ID" value="GIY02627.1"/>
    <property type="molecule type" value="Genomic_DNA"/>
</dbReference>
<comment type="subcellular location">
    <subcellularLocation>
        <location evidence="1">Cell membrane</location>
        <topology evidence="1">Multi-pass membrane protein</topology>
    </subcellularLocation>
</comment>
<name>A0AAV4Q346_CAEEX</name>
<feature type="transmembrane region" description="Helical" evidence="6">
    <location>
        <begin position="53"/>
        <end position="78"/>
    </location>
</feature>
<feature type="transmembrane region" description="Helical" evidence="6">
    <location>
        <begin position="301"/>
        <end position="320"/>
    </location>
</feature>
<dbReference type="GO" id="GO:0005886">
    <property type="term" value="C:plasma membrane"/>
    <property type="evidence" value="ECO:0007669"/>
    <property type="project" value="UniProtKB-SubCell"/>
</dbReference>
<evidence type="ECO:0000313" key="8">
    <source>
        <dbReference type="Proteomes" id="UP001054945"/>
    </source>
</evidence>
<keyword evidence="5 6" id="KW-0472">Membrane</keyword>
<feature type="transmembrane region" description="Helical" evidence="6">
    <location>
        <begin position="84"/>
        <end position="105"/>
    </location>
</feature>
<dbReference type="AlphaFoldDB" id="A0AAV4Q346"/>
<feature type="transmembrane region" description="Helical" evidence="6">
    <location>
        <begin position="138"/>
        <end position="158"/>
    </location>
</feature>
<evidence type="ECO:0000256" key="6">
    <source>
        <dbReference type="SAM" id="Phobius"/>
    </source>
</evidence>
<gene>
    <name evidence="7" type="primary">AVEN_259223_1</name>
    <name evidence="7" type="ORF">CEXT_647981</name>
</gene>
<keyword evidence="8" id="KW-1185">Reference proteome</keyword>
<dbReference type="InterPro" id="IPR013604">
    <property type="entry name" value="7TM_chemorcpt"/>
</dbReference>
<keyword evidence="3 6" id="KW-0812">Transmembrane</keyword>